<dbReference type="AlphaFoldDB" id="A0A8G1R663"/>
<gene>
    <name evidence="2" type="ORF">BO85DRAFT_436857</name>
</gene>
<reference evidence="2 3" key="1">
    <citation type="submission" date="2018-02" db="EMBL/GenBank/DDBJ databases">
        <title>The genomes of Aspergillus section Nigri reveals drivers in fungal speciation.</title>
        <authorList>
            <consortium name="DOE Joint Genome Institute"/>
            <person name="Vesth T.C."/>
            <person name="Nybo J."/>
            <person name="Theobald S."/>
            <person name="Brandl J."/>
            <person name="Frisvad J.C."/>
            <person name="Nielsen K.F."/>
            <person name="Lyhne E.K."/>
            <person name="Kogle M.E."/>
            <person name="Kuo A."/>
            <person name="Riley R."/>
            <person name="Clum A."/>
            <person name="Nolan M."/>
            <person name="Lipzen A."/>
            <person name="Salamov A."/>
            <person name="Henrissat B."/>
            <person name="Wiebenga A."/>
            <person name="De vries R.P."/>
            <person name="Grigoriev I.V."/>
            <person name="Mortensen U.H."/>
            <person name="Andersen M.R."/>
            <person name="Baker S.E."/>
        </authorList>
    </citation>
    <scope>NUCLEOTIDE SEQUENCE [LARGE SCALE GENOMIC DNA]</scope>
    <source>
        <strain evidence="2 3">CBS 112811</strain>
    </source>
</reference>
<feature type="compositionally biased region" description="Basic residues" evidence="1">
    <location>
        <begin position="186"/>
        <end position="206"/>
    </location>
</feature>
<dbReference type="GeneID" id="37161992"/>
<protein>
    <submittedName>
        <fullName evidence="2">Uncharacterized protein</fullName>
    </submittedName>
</protein>
<accession>A0A8G1R663</accession>
<feature type="compositionally biased region" description="Pro residues" evidence="1">
    <location>
        <begin position="144"/>
        <end position="170"/>
    </location>
</feature>
<feature type="region of interest" description="Disordered" evidence="1">
    <location>
        <begin position="186"/>
        <end position="247"/>
    </location>
</feature>
<proteinExistence type="predicted"/>
<feature type="region of interest" description="Disordered" evidence="1">
    <location>
        <begin position="135"/>
        <end position="171"/>
    </location>
</feature>
<name>A0A8G1R663_9EURO</name>
<sequence length="613" mass="67158">MKYTDGQVTHYSSQIIDLEANNHSPSTENIPLSTYTTAPTQPCDTPWPGTTQGQTTAQEQTKALEQRPTESCGAAECCWACGKLFMYIIGFASRSCHFGCHCDVDCEMLGVSARRILVKYNHHILTSLPPQPYHHTLYASSPPTSNPYNPPPPQNTTPPTMSPPTPPTPPTLQQLLARLALAKRLFLKPKPRRRRTQQTTTTRKKPTTTPPAREYSLRKRPPPVTTPTTILTSWRDEDDSTDNDDYDPRIERAYLKRKKPVKRVKTSSSSENGHLSLIVKIKINMESEAGKAFLDTFGMYQDDDNDPLIADEGLRLIEDGEVARGTSSPSSACKPCIETGRLCSIITSTPSLNSQEPDTEISKYPCEQCIQDTIICEPIPTTLPNTYTTTTTLPEINNTPIIQTITTITTSLTHPITLTPTSQTCSFCPSLPYSLFGQYQPPRTISVLPILPPGNKLGDYMELHPQLSTATSITRICVTCALERLRIMLCGTHTHTSSTLSSTSPTSSTTSTSSSESSSAPTTHKILPLKGYDPNTFDFEAAYTNLASSLSSSSSLSSASSLQITTNPWCSLCPHPAFYGCARLQSRDVYLEEITDSQAMGIGWEGGGGGEEE</sequence>
<evidence type="ECO:0000313" key="3">
    <source>
        <dbReference type="Proteomes" id="UP000249526"/>
    </source>
</evidence>
<dbReference type="EMBL" id="KZ825058">
    <property type="protein sequence ID" value="RAH59927.1"/>
    <property type="molecule type" value="Genomic_DNA"/>
</dbReference>
<dbReference type="RefSeq" id="XP_025517849.1">
    <property type="nucleotide sequence ID" value="XM_025658590.1"/>
</dbReference>
<organism evidence="2 3">
    <name type="scientific">Aspergillus piperis CBS 112811</name>
    <dbReference type="NCBI Taxonomy" id="1448313"/>
    <lineage>
        <taxon>Eukaryota</taxon>
        <taxon>Fungi</taxon>
        <taxon>Dikarya</taxon>
        <taxon>Ascomycota</taxon>
        <taxon>Pezizomycotina</taxon>
        <taxon>Eurotiomycetes</taxon>
        <taxon>Eurotiomycetidae</taxon>
        <taxon>Eurotiales</taxon>
        <taxon>Aspergillaceae</taxon>
        <taxon>Aspergillus</taxon>
        <taxon>Aspergillus subgen. Circumdati</taxon>
    </lineage>
</organism>
<evidence type="ECO:0000256" key="1">
    <source>
        <dbReference type="SAM" id="MobiDB-lite"/>
    </source>
</evidence>
<feature type="compositionally biased region" description="Acidic residues" evidence="1">
    <location>
        <begin position="236"/>
        <end position="245"/>
    </location>
</feature>
<keyword evidence="3" id="KW-1185">Reference proteome</keyword>
<evidence type="ECO:0000313" key="2">
    <source>
        <dbReference type="EMBL" id="RAH59927.1"/>
    </source>
</evidence>
<feature type="region of interest" description="Disordered" evidence="1">
    <location>
        <begin position="495"/>
        <end position="527"/>
    </location>
</feature>
<dbReference type="Proteomes" id="UP000249526">
    <property type="component" value="Unassembled WGS sequence"/>
</dbReference>
<feature type="compositionally biased region" description="Low complexity" evidence="1">
    <location>
        <begin position="495"/>
        <end position="523"/>
    </location>
</feature>